<proteinExistence type="predicted"/>
<organism evidence="1 2">
    <name type="scientific">Nocardia thailandica</name>
    <dbReference type="NCBI Taxonomy" id="257275"/>
    <lineage>
        <taxon>Bacteria</taxon>
        <taxon>Bacillati</taxon>
        <taxon>Actinomycetota</taxon>
        <taxon>Actinomycetes</taxon>
        <taxon>Mycobacteriales</taxon>
        <taxon>Nocardiaceae</taxon>
        <taxon>Nocardia</taxon>
    </lineage>
</organism>
<sequence>MNANWWVGSMVSFARSLPDTAARRAADLEAAAELGREVRATVVHHADRIRWVTGAAWGDVLWEAQAAVVESVELLDAALRARADRDADVRVPEDHDVWRRAAG</sequence>
<evidence type="ECO:0000313" key="1">
    <source>
        <dbReference type="EMBL" id="MFF0544865.1"/>
    </source>
</evidence>
<comment type="caution">
    <text evidence="1">The sequence shown here is derived from an EMBL/GenBank/DDBJ whole genome shotgun (WGS) entry which is preliminary data.</text>
</comment>
<dbReference type="Proteomes" id="UP001601444">
    <property type="component" value="Unassembled WGS sequence"/>
</dbReference>
<name>A0ABW6PR30_9NOCA</name>
<gene>
    <name evidence="1" type="ORF">ACFYTF_18715</name>
</gene>
<protein>
    <submittedName>
        <fullName evidence="1">Uncharacterized protein</fullName>
    </submittedName>
</protein>
<reference evidence="1 2" key="1">
    <citation type="submission" date="2024-10" db="EMBL/GenBank/DDBJ databases">
        <title>The Natural Products Discovery Center: Release of the First 8490 Sequenced Strains for Exploring Actinobacteria Biosynthetic Diversity.</title>
        <authorList>
            <person name="Kalkreuter E."/>
            <person name="Kautsar S.A."/>
            <person name="Yang D."/>
            <person name="Bader C.D."/>
            <person name="Teijaro C.N."/>
            <person name="Fluegel L."/>
            <person name="Davis C.M."/>
            <person name="Simpson J.R."/>
            <person name="Lauterbach L."/>
            <person name="Steele A.D."/>
            <person name="Gui C."/>
            <person name="Meng S."/>
            <person name="Li G."/>
            <person name="Viehrig K."/>
            <person name="Ye F."/>
            <person name="Su P."/>
            <person name="Kiefer A.F."/>
            <person name="Nichols A."/>
            <person name="Cepeda A.J."/>
            <person name="Yan W."/>
            <person name="Fan B."/>
            <person name="Jiang Y."/>
            <person name="Adhikari A."/>
            <person name="Zheng C.-J."/>
            <person name="Schuster L."/>
            <person name="Cowan T.M."/>
            <person name="Smanski M.J."/>
            <person name="Chevrette M.G."/>
            <person name="De Carvalho L.P.S."/>
            <person name="Shen B."/>
        </authorList>
    </citation>
    <scope>NUCLEOTIDE SEQUENCE [LARGE SCALE GENOMIC DNA]</scope>
    <source>
        <strain evidence="1 2">NPDC004045</strain>
    </source>
</reference>
<evidence type="ECO:0000313" key="2">
    <source>
        <dbReference type="Proteomes" id="UP001601444"/>
    </source>
</evidence>
<accession>A0ABW6PR30</accession>
<dbReference type="EMBL" id="JBIAMX010000011">
    <property type="protein sequence ID" value="MFF0544865.1"/>
    <property type="molecule type" value="Genomic_DNA"/>
</dbReference>
<keyword evidence="2" id="KW-1185">Reference proteome</keyword>
<dbReference type="RefSeq" id="WP_043650586.1">
    <property type="nucleotide sequence ID" value="NZ_JBIAMX010000011.1"/>
</dbReference>